<keyword evidence="1" id="KW-0472">Membrane</keyword>
<dbReference type="RefSeq" id="XP_009496398.1">
    <property type="nucleotide sequence ID" value="XM_009498123.1"/>
</dbReference>
<dbReference type="InterPro" id="IPR019182">
    <property type="entry name" value="Cytochrome_b-c1_su10_fun"/>
</dbReference>
<organism evidence="2">
    <name type="scientific">Fonticula alba</name>
    <name type="common">Slime mold</name>
    <dbReference type="NCBI Taxonomy" id="691883"/>
    <lineage>
        <taxon>Eukaryota</taxon>
        <taxon>Rotosphaerida</taxon>
        <taxon>Fonticulaceae</taxon>
        <taxon>Fonticula</taxon>
    </lineage>
</organism>
<name>A0A058Z5M5_FONAL</name>
<accession>A0A058Z5M5</accession>
<sequence>MAGFSSIVYRGGSPRFLGISVARFIDWMPTFAIWGVTLTVGGSFFLEPIPIFRRDVLANIPILGAKYAVMASEESE</sequence>
<protein>
    <submittedName>
        <fullName evidence="2">Uncharacterized protein</fullName>
    </submittedName>
</protein>
<dbReference type="EMBL" id="KB932207">
    <property type="protein sequence ID" value="KCV68827.1"/>
    <property type="molecule type" value="Genomic_DNA"/>
</dbReference>
<proteinExistence type="predicted"/>
<keyword evidence="1" id="KW-0812">Transmembrane</keyword>
<evidence type="ECO:0000256" key="1">
    <source>
        <dbReference type="SAM" id="Phobius"/>
    </source>
</evidence>
<dbReference type="PANTHER" id="PTHR28254:SF1">
    <property type="entry name" value="CYTOCHROME B-C1 COMPLEX SUBUNIT 10, MITOCHONDRIAL"/>
    <property type="match status" value="1"/>
</dbReference>
<dbReference type="GO" id="GO:0006122">
    <property type="term" value="P:mitochondrial electron transport, ubiquinol to cytochrome c"/>
    <property type="evidence" value="ECO:0007669"/>
    <property type="project" value="InterPro"/>
</dbReference>
<feature type="transmembrane region" description="Helical" evidence="1">
    <location>
        <begin position="27"/>
        <end position="46"/>
    </location>
</feature>
<dbReference type="GeneID" id="20528969"/>
<keyword evidence="3" id="KW-1185">Reference proteome</keyword>
<dbReference type="Pfam" id="PF09796">
    <property type="entry name" value="QCR10"/>
    <property type="match status" value="1"/>
</dbReference>
<dbReference type="GO" id="GO:0005739">
    <property type="term" value="C:mitochondrion"/>
    <property type="evidence" value="ECO:0007669"/>
    <property type="project" value="GOC"/>
</dbReference>
<keyword evidence="1" id="KW-1133">Transmembrane helix</keyword>
<gene>
    <name evidence="2" type="ORF">H696_04244</name>
</gene>
<dbReference type="AlphaFoldDB" id="A0A058Z5M5"/>
<dbReference type="PANTHER" id="PTHR28254">
    <property type="entry name" value="CYTOCHROME B-C1 COMPLEX SUBUNIT 10"/>
    <property type="match status" value="1"/>
</dbReference>
<dbReference type="OrthoDB" id="2391627at2759"/>
<dbReference type="Proteomes" id="UP000030693">
    <property type="component" value="Unassembled WGS sequence"/>
</dbReference>
<evidence type="ECO:0000313" key="3">
    <source>
        <dbReference type="Proteomes" id="UP000030693"/>
    </source>
</evidence>
<evidence type="ECO:0000313" key="2">
    <source>
        <dbReference type="EMBL" id="KCV68827.1"/>
    </source>
</evidence>
<reference evidence="2" key="1">
    <citation type="submission" date="2013-04" db="EMBL/GenBank/DDBJ databases">
        <title>The Genome Sequence of Fonticula alba ATCC 38817.</title>
        <authorList>
            <consortium name="The Broad Institute Genomics Platform"/>
            <person name="Russ C."/>
            <person name="Cuomo C."/>
            <person name="Burger G."/>
            <person name="Gray M.W."/>
            <person name="Holland P.W.H."/>
            <person name="King N."/>
            <person name="Lang F.B.F."/>
            <person name="Roger A.J."/>
            <person name="Ruiz-Trillo I."/>
            <person name="Brown M."/>
            <person name="Walker B."/>
            <person name="Young S."/>
            <person name="Zeng Q."/>
            <person name="Gargeya S."/>
            <person name="Fitzgerald M."/>
            <person name="Haas B."/>
            <person name="Abouelleil A."/>
            <person name="Allen A.W."/>
            <person name="Alvarado L."/>
            <person name="Arachchi H.M."/>
            <person name="Berlin A.M."/>
            <person name="Chapman S.B."/>
            <person name="Gainer-Dewar J."/>
            <person name="Goldberg J."/>
            <person name="Griggs A."/>
            <person name="Gujja S."/>
            <person name="Hansen M."/>
            <person name="Howarth C."/>
            <person name="Imamovic A."/>
            <person name="Ireland A."/>
            <person name="Larimer J."/>
            <person name="McCowan C."/>
            <person name="Murphy C."/>
            <person name="Pearson M."/>
            <person name="Poon T.W."/>
            <person name="Priest M."/>
            <person name="Roberts A."/>
            <person name="Saif S."/>
            <person name="Shea T."/>
            <person name="Sisk P."/>
            <person name="Sykes S."/>
            <person name="Wortman J."/>
            <person name="Nusbaum C."/>
            <person name="Birren B."/>
        </authorList>
    </citation>
    <scope>NUCLEOTIDE SEQUENCE [LARGE SCALE GENOMIC DNA]</scope>
    <source>
        <strain evidence="2">ATCC 38817</strain>
    </source>
</reference>